<feature type="region of interest" description="Disordered" evidence="1">
    <location>
        <begin position="1"/>
        <end position="68"/>
    </location>
</feature>
<feature type="compositionally biased region" description="Polar residues" evidence="1">
    <location>
        <begin position="1"/>
        <end position="26"/>
    </location>
</feature>
<evidence type="ECO:0000313" key="3">
    <source>
        <dbReference type="Proteomes" id="UP000310108"/>
    </source>
</evidence>
<keyword evidence="3" id="KW-1185">Reference proteome</keyword>
<comment type="caution">
    <text evidence="2">The sequence shown here is derived from an EMBL/GenBank/DDBJ whole genome shotgun (WGS) entry which is preliminary data.</text>
</comment>
<organism evidence="2 3">
    <name type="scientific">Colletotrichum tanaceti</name>
    <dbReference type="NCBI Taxonomy" id="1306861"/>
    <lineage>
        <taxon>Eukaryota</taxon>
        <taxon>Fungi</taxon>
        <taxon>Dikarya</taxon>
        <taxon>Ascomycota</taxon>
        <taxon>Pezizomycotina</taxon>
        <taxon>Sordariomycetes</taxon>
        <taxon>Hypocreomycetidae</taxon>
        <taxon>Glomerellales</taxon>
        <taxon>Glomerellaceae</taxon>
        <taxon>Colletotrichum</taxon>
        <taxon>Colletotrichum destructivum species complex</taxon>
    </lineage>
</organism>
<dbReference type="Proteomes" id="UP000310108">
    <property type="component" value="Unassembled WGS sequence"/>
</dbReference>
<proteinExistence type="predicted"/>
<dbReference type="EMBL" id="PJEX01000014">
    <property type="protein sequence ID" value="TKW59086.1"/>
    <property type="molecule type" value="Genomic_DNA"/>
</dbReference>
<gene>
    <name evidence="2" type="ORF">CTA1_13346</name>
</gene>
<accession>A0A4V6DI53</accession>
<reference evidence="2 3" key="1">
    <citation type="journal article" date="2019" name="PLoS ONE">
        <title>Comparative genome analysis indicates high evolutionary potential of pathogenicity genes in Colletotrichum tanaceti.</title>
        <authorList>
            <person name="Lelwala R.V."/>
            <person name="Korhonen P.K."/>
            <person name="Young N.D."/>
            <person name="Scott J.B."/>
            <person name="Ades P.A."/>
            <person name="Gasser R.B."/>
            <person name="Taylor P.W.J."/>
        </authorList>
    </citation>
    <scope>NUCLEOTIDE SEQUENCE [LARGE SCALE GENOMIC DNA]</scope>
    <source>
        <strain evidence="2">BRIP57314</strain>
    </source>
</reference>
<evidence type="ECO:0000256" key="1">
    <source>
        <dbReference type="SAM" id="MobiDB-lite"/>
    </source>
</evidence>
<name>A0A4V6DI53_9PEZI</name>
<evidence type="ECO:0000313" key="2">
    <source>
        <dbReference type="EMBL" id="TKW59086.1"/>
    </source>
</evidence>
<feature type="compositionally biased region" description="Polar residues" evidence="1">
    <location>
        <begin position="34"/>
        <end position="50"/>
    </location>
</feature>
<protein>
    <submittedName>
        <fullName evidence="2">Uncharacterized protein</fullName>
    </submittedName>
</protein>
<sequence length="85" mass="9271">MSGSGYSQRPASSHPPQSTHSGSANTAGRPRDTPTYQTPYTAYRSSSTSDPMERFWVTGQGTDRKSHAAAELAKFDQRFGSSSRR</sequence>
<dbReference type="AlphaFoldDB" id="A0A4V6DI53"/>